<protein>
    <submittedName>
        <fullName evidence="1">Uncharacterized protein</fullName>
    </submittedName>
</protein>
<proteinExistence type="predicted"/>
<reference evidence="1 2" key="2">
    <citation type="submission" date="2020-04" db="EMBL/GenBank/DDBJ databases">
        <authorList>
            <person name="Fomenkov A."/>
            <person name="Anton B.P."/>
            <person name="Roberts R.J."/>
        </authorList>
    </citation>
    <scope>NUCLEOTIDE SEQUENCE [LARGE SCALE GENOMIC DNA]</scope>
    <source>
        <strain evidence="1 2">S2</strain>
    </source>
</reference>
<dbReference type="Proteomes" id="UP000501868">
    <property type="component" value="Chromosome"/>
</dbReference>
<accession>A0A6H1NYG3</accession>
<dbReference type="EMBL" id="CP051128">
    <property type="protein sequence ID" value="QIZ06360.1"/>
    <property type="molecule type" value="Genomic_DNA"/>
</dbReference>
<gene>
    <name evidence="1" type="ORF">HFZ78_06280</name>
</gene>
<reference evidence="1 2" key="1">
    <citation type="submission" date="2020-04" db="EMBL/GenBank/DDBJ databases">
        <title>Genome-Wide Identification of 5-Methylcytosine Sites in Bacterial Genomes By High-Throughput Sequencing of MspJI Restriction Fragments.</title>
        <authorList>
            <person name="Wu V."/>
        </authorList>
    </citation>
    <scope>NUCLEOTIDE SEQUENCE [LARGE SCALE GENOMIC DNA]</scope>
    <source>
        <strain evidence="1 2">S2</strain>
    </source>
</reference>
<evidence type="ECO:0000313" key="1">
    <source>
        <dbReference type="EMBL" id="QIZ06360.1"/>
    </source>
</evidence>
<name>A0A6H1NYG3_PRIMG</name>
<evidence type="ECO:0000313" key="2">
    <source>
        <dbReference type="Proteomes" id="UP000501868"/>
    </source>
</evidence>
<dbReference type="AlphaFoldDB" id="A0A6H1NYG3"/>
<sequence>MTEQQQPANSSVKDFDLWKHLKESSALELTIPDPELAETIKKFCPPKEGLIK</sequence>
<organism evidence="1 2">
    <name type="scientific">Priestia megaterium</name>
    <name type="common">Bacillus megaterium</name>
    <dbReference type="NCBI Taxonomy" id="1404"/>
    <lineage>
        <taxon>Bacteria</taxon>
        <taxon>Bacillati</taxon>
        <taxon>Bacillota</taxon>
        <taxon>Bacilli</taxon>
        <taxon>Bacillales</taxon>
        <taxon>Bacillaceae</taxon>
        <taxon>Priestia</taxon>
    </lineage>
</organism>